<dbReference type="EMBL" id="FPCJ01000001">
    <property type="protein sequence ID" value="SFV35448.1"/>
    <property type="molecule type" value="Genomic_DNA"/>
</dbReference>
<dbReference type="InterPro" id="IPR036737">
    <property type="entry name" value="OmpA-like_sf"/>
</dbReference>
<dbReference type="Gene3D" id="3.30.1330.60">
    <property type="entry name" value="OmpA-like domain"/>
    <property type="match status" value="1"/>
</dbReference>
<keyword evidence="2" id="KW-0175">Coiled coil</keyword>
<keyword evidence="5" id="KW-1185">Reference proteome</keyword>
<dbReference type="InterPro" id="IPR006665">
    <property type="entry name" value="OmpA-like"/>
</dbReference>
<sequence length="291" mass="32612">MNSRWIPVIIWISLVAGGCVSQKKYVEARLHVANLLQDSLQLSRQLQICNDTVAGLRNQLADVNDQLQRYIQAAAMEISNKQKQIQSSQALIQQQQQRLAEQQQQLVHLQQVLRQQHALMDSIRNSIARALMGFKSDELSVQMKNGKVYVSLQEKLLFKSGSAVVEPKGVEALARLAQVLNEHPDLDIDIEGHTDSIPIHGRYPDNWALSLARAASVTRILINDYHVSPLHITASGRSWYDPVDTNSTPEGRARNRRTEIIITPKLDELFRLIEQNAEPPAVAPDTGSLSP</sequence>
<protein>
    <submittedName>
        <fullName evidence="4">Chemotaxis protein MotB</fullName>
    </submittedName>
</protein>
<dbReference type="InterPro" id="IPR050330">
    <property type="entry name" value="Bact_OuterMem_StrucFunc"/>
</dbReference>
<dbReference type="PROSITE" id="PS51257">
    <property type="entry name" value="PROKAR_LIPOPROTEIN"/>
    <property type="match status" value="1"/>
</dbReference>
<dbReference type="STRING" id="1393122.SAMN05660895_2234"/>
<dbReference type="CDD" id="cd07185">
    <property type="entry name" value="OmpA_C-like"/>
    <property type="match status" value="1"/>
</dbReference>
<dbReference type="GO" id="GO:0016020">
    <property type="term" value="C:membrane"/>
    <property type="evidence" value="ECO:0007669"/>
    <property type="project" value="UniProtKB-UniRule"/>
</dbReference>
<reference evidence="5" key="1">
    <citation type="submission" date="2016-10" db="EMBL/GenBank/DDBJ databases">
        <authorList>
            <person name="Varghese N."/>
            <person name="Submissions S."/>
        </authorList>
    </citation>
    <scope>NUCLEOTIDE SEQUENCE [LARGE SCALE GENOMIC DNA]</scope>
    <source>
        <strain evidence="5">DSM 14807</strain>
    </source>
</reference>
<dbReference type="PANTHER" id="PTHR30329:SF21">
    <property type="entry name" value="LIPOPROTEIN YIAD-RELATED"/>
    <property type="match status" value="1"/>
</dbReference>
<dbReference type="SUPFAM" id="SSF103088">
    <property type="entry name" value="OmpA-like"/>
    <property type="match status" value="1"/>
</dbReference>
<keyword evidence="1" id="KW-0472">Membrane</keyword>
<name>A0A1I7NLC7_9BACT</name>
<accession>A0A1I7NLC7</accession>
<feature type="coiled-coil region" evidence="2">
    <location>
        <begin position="46"/>
        <end position="112"/>
    </location>
</feature>
<evidence type="ECO:0000256" key="2">
    <source>
        <dbReference type="SAM" id="Coils"/>
    </source>
</evidence>
<dbReference type="AlphaFoldDB" id="A0A1I7NLC7"/>
<dbReference type="RefSeq" id="WP_245759972.1">
    <property type="nucleotide sequence ID" value="NZ_FPCJ01000001.1"/>
</dbReference>
<evidence type="ECO:0000259" key="3">
    <source>
        <dbReference type="PROSITE" id="PS51123"/>
    </source>
</evidence>
<dbReference type="PROSITE" id="PS51123">
    <property type="entry name" value="OMPA_2"/>
    <property type="match status" value="1"/>
</dbReference>
<evidence type="ECO:0000313" key="5">
    <source>
        <dbReference type="Proteomes" id="UP000199537"/>
    </source>
</evidence>
<organism evidence="4 5">
    <name type="scientific">Thermoflavifilum thermophilum</name>
    <dbReference type="NCBI Taxonomy" id="1393122"/>
    <lineage>
        <taxon>Bacteria</taxon>
        <taxon>Pseudomonadati</taxon>
        <taxon>Bacteroidota</taxon>
        <taxon>Chitinophagia</taxon>
        <taxon>Chitinophagales</taxon>
        <taxon>Chitinophagaceae</taxon>
        <taxon>Thermoflavifilum</taxon>
    </lineage>
</organism>
<dbReference type="Proteomes" id="UP000199537">
    <property type="component" value="Unassembled WGS sequence"/>
</dbReference>
<gene>
    <name evidence="4" type="ORF">SAMN05660895_2234</name>
</gene>
<proteinExistence type="predicted"/>
<evidence type="ECO:0000313" key="4">
    <source>
        <dbReference type="EMBL" id="SFV35448.1"/>
    </source>
</evidence>
<dbReference type="PANTHER" id="PTHR30329">
    <property type="entry name" value="STATOR ELEMENT OF FLAGELLAR MOTOR COMPLEX"/>
    <property type="match status" value="1"/>
</dbReference>
<feature type="domain" description="OmpA-like" evidence="3">
    <location>
        <begin position="145"/>
        <end position="266"/>
    </location>
</feature>
<evidence type="ECO:0000256" key="1">
    <source>
        <dbReference type="PROSITE-ProRule" id="PRU00473"/>
    </source>
</evidence>
<dbReference type="Pfam" id="PF00691">
    <property type="entry name" value="OmpA"/>
    <property type="match status" value="1"/>
</dbReference>